<evidence type="ECO:0000313" key="2">
    <source>
        <dbReference type="EMBL" id="MEQ2204225.1"/>
    </source>
</evidence>
<feature type="signal peptide" evidence="1">
    <location>
        <begin position="1"/>
        <end position="22"/>
    </location>
</feature>
<dbReference type="Proteomes" id="UP001434883">
    <property type="component" value="Unassembled WGS sequence"/>
</dbReference>
<feature type="chain" id="PRO_5047457695" evidence="1">
    <location>
        <begin position="23"/>
        <end position="53"/>
    </location>
</feature>
<reference evidence="2 3" key="1">
    <citation type="submission" date="2021-06" db="EMBL/GenBank/DDBJ databases">
        <authorList>
            <person name="Palmer J.M."/>
        </authorList>
    </citation>
    <scope>NUCLEOTIDE SEQUENCE [LARGE SCALE GENOMIC DNA]</scope>
    <source>
        <strain evidence="2 3">XC_2019</strain>
        <tissue evidence="2">Muscle</tissue>
    </source>
</reference>
<accession>A0ABV0R7X3</accession>
<organism evidence="2 3">
    <name type="scientific">Xenoophorus captivus</name>
    <dbReference type="NCBI Taxonomy" id="1517983"/>
    <lineage>
        <taxon>Eukaryota</taxon>
        <taxon>Metazoa</taxon>
        <taxon>Chordata</taxon>
        <taxon>Craniata</taxon>
        <taxon>Vertebrata</taxon>
        <taxon>Euteleostomi</taxon>
        <taxon>Actinopterygii</taxon>
        <taxon>Neopterygii</taxon>
        <taxon>Teleostei</taxon>
        <taxon>Neoteleostei</taxon>
        <taxon>Acanthomorphata</taxon>
        <taxon>Ovalentaria</taxon>
        <taxon>Atherinomorphae</taxon>
        <taxon>Cyprinodontiformes</taxon>
        <taxon>Goodeidae</taxon>
        <taxon>Xenoophorus</taxon>
    </lineage>
</organism>
<keyword evidence="3" id="KW-1185">Reference proteome</keyword>
<evidence type="ECO:0000256" key="1">
    <source>
        <dbReference type="SAM" id="SignalP"/>
    </source>
</evidence>
<dbReference type="EMBL" id="JAHRIN010035820">
    <property type="protein sequence ID" value="MEQ2204225.1"/>
    <property type="molecule type" value="Genomic_DNA"/>
</dbReference>
<proteinExistence type="predicted"/>
<comment type="caution">
    <text evidence="2">The sequence shown here is derived from an EMBL/GenBank/DDBJ whole genome shotgun (WGS) entry which is preliminary data.</text>
</comment>
<sequence length="53" mass="6021">VLFCSPLRLWLAFLLCAVCVWRCVERPVALLVTPAPSLLPRRMPGTRVVIWTT</sequence>
<evidence type="ECO:0000313" key="3">
    <source>
        <dbReference type="Proteomes" id="UP001434883"/>
    </source>
</evidence>
<protein>
    <submittedName>
        <fullName evidence="2">Uncharacterized protein</fullName>
    </submittedName>
</protein>
<name>A0ABV0R7X3_9TELE</name>
<feature type="non-terminal residue" evidence="2">
    <location>
        <position position="1"/>
    </location>
</feature>
<gene>
    <name evidence="2" type="ORF">XENOCAPTIV_009979</name>
</gene>
<keyword evidence="1" id="KW-0732">Signal</keyword>